<dbReference type="EMBL" id="BQKI01000071">
    <property type="protein sequence ID" value="GJN13703.1"/>
    <property type="molecule type" value="Genomic_DNA"/>
</dbReference>
<protein>
    <submittedName>
        <fullName evidence="1">Uncharacterized protein</fullName>
    </submittedName>
</protein>
<dbReference type="PANTHER" id="PTHR33681">
    <property type="entry name" value="BINDING PROTEIN, PUTATIVE, EXPRESSED-RELATED"/>
    <property type="match status" value="1"/>
</dbReference>
<name>A0AAV5DTR7_ELECO</name>
<dbReference type="Proteomes" id="UP001054889">
    <property type="component" value="Unassembled WGS sequence"/>
</dbReference>
<comment type="caution">
    <text evidence="1">The sequence shown here is derived from an EMBL/GenBank/DDBJ whole genome shotgun (WGS) entry which is preliminary data.</text>
</comment>
<dbReference type="PANTHER" id="PTHR33681:SF4">
    <property type="entry name" value="OS12G0171100 PROTEIN"/>
    <property type="match status" value="1"/>
</dbReference>
<proteinExistence type="predicted"/>
<reference evidence="1" key="1">
    <citation type="journal article" date="2018" name="DNA Res.">
        <title>Multiple hybrid de novo genome assembly of finger millet, an orphan allotetraploid crop.</title>
        <authorList>
            <person name="Hatakeyama M."/>
            <person name="Aluri S."/>
            <person name="Balachadran M.T."/>
            <person name="Sivarajan S.R."/>
            <person name="Patrignani A."/>
            <person name="Gruter S."/>
            <person name="Poveda L."/>
            <person name="Shimizu-Inatsugi R."/>
            <person name="Baeten J."/>
            <person name="Francoijs K.J."/>
            <person name="Nataraja K.N."/>
            <person name="Reddy Y.A.N."/>
            <person name="Phadnis S."/>
            <person name="Ravikumar R.L."/>
            <person name="Schlapbach R."/>
            <person name="Sreeman S.M."/>
            <person name="Shimizu K.K."/>
        </authorList>
    </citation>
    <scope>NUCLEOTIDE SEQUENCE</scope>
</reference>
<evidence type="ECO:0000313" key="2">
    <source>
        <dbReference type="Proteomes" id="UP001054889"/>
    </source>
</evidence>
<gene>
    <name evidence="1" type="primary">gb00438</name>
    <name evidence="1" type="ORF">PR202_gb00438</name>
</gene>
<organism evidence="1 2">
    <name type="scientific">Eleusine coracana subsp. coracana</name>
    <dbReference type="NCBI Taxonomy" id="191504"/>
    <lineage>
        <taxon>Eukaryota</taxon>
        <taxon>Viridiplantae</taxon>
        <taxon>Streptophyta</taxon>
        <taxon>Embryophyta</taxon>
        <taxon>Tracheophyta</taxon>
        <taxon>Spermatophyta</taxon>
        <taxon>Magnoliopsida</taxon>
        <taxon>Liliopsida</taxon>
        <taxon>Poales</taxon>
        <taxon>Poaceae</taxon>
        <taxon>PACMAD clade</taxon>
        <taxon>Chloridoideae</taxon>
        <taxon>Cynodonteae</taxon>
        <taxon>Eleusininae</taxon>
        <taxon>Eleusine</taxon>
    </lineage>
</organism>
<sequence length="99" mass="11169">MQIHNKDTGASATMLMLYIYDGKLRLYSGRPMADNISDRCLQLNMVHNIGLSTMTVYIAGEDVKPTESSSSCTCTRAASRRFQQHGIAMEECHRLHKPY</sequence>
<dbReference type="AlphaFoldDB" id="A0AAV5DTR7"/>
<reference evidence="1" key="2">
    <citation type="submission" date="2021-12" db="EMBL/GenBank/DDBJ databases">
        <title>Resequencing data analysis of finger millet.</title>
        <authorList>
            <person name="Hatakeyama M."/>
            <person name="Aluri S."/>
            <person name="Balachadran M.T."/>
            <person name="Sivarajan S.R."/>
            <person name="Poveda L."/>
            <person name="Shimizu-Inatsugi R."/>
            <person name="Schlapbach R."/>
            <person name="Sreeman S.M."/>
            <person name="Shimizu K.K."/>
        </authorList>
    </citation>
    <scope>NUCLEOTIDE SEQUENCE</scope>
</reference>
<accession>A0AAV5DTR7</accession>
<keyword evidence="2" id="KW-1185">Reference proteome</keyword>
<evidence type="ECO:0000313" key="1">
    <source>
        <dbReference type="EMBL" id="GJN13703.1"/>
    </source>
</evidence>